<dbReference type="InterPro" id="IPR005442">
    <property type="entry name" value="GST_omega"/>
</dbReference>
<dbReference type="PROSITE" id="PS51354">
    <property type="entry name" value="GLUTAREDOXIN_2"/>
    <property type="match status" value="2"/>
</dbReference>
<dbReference type="SFLD" id="SFLDG00358">
    <property type="entry name" value="Main_(cytGST)"/>
    <property type="match status" value="2"/>
</dbReference>
<dbReference type="Pfam" id="PF13417">
    <property type="entry name" value="GST_N_3"/>
    <property type="match status" value="1"/>
</dbReference>
<evidence type="ECO:0000313" key="6">
    <source>
        <dbReference type="Proteomes" id="UP000728032"/>
    </source>
</evidence>
<dbReference type="GO" id="GO:0005737">
    <property type="term" value="C:cytoplasm"/>
    <property type="evidence" value="ECO:0007669"/>
    <property type="project" value="InterPro"/>
</dbReference>
<gene>
    <name evidence="5" type="ORF">ONB1V03_LOCUS8921</name>
</gene>
<sequence>MTELTANNYKKGDPFPPRTDLNKLRVYSYQTCPYAERALLVLAAKGIEHEIINVNLRDKPEWLLERNPLGKVPVLEIGPDNKILYESLIVAEYLDEVYPNLRPLQPKDAFQRASDKVFIETFGNSYSGLYAIYRTENLADVWTDITETLKKVDKLLAKRRGNEKFLSGAALPGLIDYAIWPFIERLPQSIDIAGHNSEEFLRKELPAVHDYRKQLLADPTVQKVSLPYEQLLAHTREYRDPFPARVDPNLLRLYNVPHCQFCERVRLVLAAKGIDHEVINVNLRDKPEWLLDRNPSGKVPVLEIGPDSQILTESLIISEYLDEAYPDKQRLQPEDAFQRATDRLFIKTFIAKETVIKHLFVTENLADKWTDIMEGLTALNKVLSNRRWIHKFISGAEQPCLADYMVWPLIQGLVVLVDLAGQDREELMPKWLPALYDYWRQMPIDPIVQKVCQPHEALVARNRDMRSKLFKK</sequence>
<dbReference type="Pfam" id="PF13409">
    <property type="entry name" value="GST_N_2"/>
    <property type="match status" value="1"/>
</dbReference>
<comment type="similarity">
    <text evidence="1">Belongs to the GST superfamily. Omega family.</text>
</comment>
<evidence type="ECO:0000259" key="4">
    <source>
        <dbReference type="PROSITE" id="PS50405"/>
    </source>
</evidence>
<reference evidence="5" key="1">
    <citation type="submission" date="2020-11" db="EMBL/GenBank/DDBJ databases">
        <authorList>
            <person name="Tran Van P."/>
        </authorList>
    </citation>
    <scope>NUCLEOTIDE SEQUENCE</scope>
</reference>
<feature type="domain" description="GST C-terminal" evidence="4">
    <location>
        <begin position="320"/>
        <end position="472"/>
    </location>
</feature>
<feature type="domain" description="GST N-terminal" evidence="3">
    <location>
        <begin position="249"/>
        <end position="329"/>
    </location>
</feature>
<proteinExistence type="inferred from homology"/>
<dbReference type="InterPro" id="IPR010987">
    <property type="entry name" value="Glutathione-S-Trfase_C-like"/>
</dbReference>
<dbReference type="InterPro" id="IPR040079">
    <property type="entry name" value="Glutathione_S-Trfase"/>
</dbReference>
<evidence type="ECO:0000256" key="2">
    <source>
        <dbReference type="ARBA" id="ARBA00023002"/>
    </source>
</evidence>
<dbReference type="GO" id="GO:0045174">
    <property type="term" value="F:glutathione dehydrogenase (ascorbate) activity"/>
    <property type="evidence" value="ECO:0007669"/>
    <property type="project" value="TreeGrafter"/>
</dbReference>
<dbReference type="Pfam" id="PF13410">
    <property type="entry name" value="GST_C_2"/>
    <property type="match status" value="1"/>
</dbReference>
<dbReference type="PANTHER" id="PTHR43968">
    <property type="match status" value="1"/>
</dbReference>
<dbReference type="GO" id="GO:0004364">
    <property type="term" value="F:glutathione transferase activity"/>
    <property type="evidence" value="ECO:0007669"/>
    <property type="project" value="InterPro"/>
</dbReference>
<evidence type="ECO:0000313" key="5">
    <source>
        <dbReference type="EMBL" id="CAD7652257.1"/>
    </source>
</evidence>
<keyword evidence="2" id="KW-0560">Oxidoreductase</keyword>
<feature type="domain" description="GST C-terminal" evidence="4">
    <location>
        <begin position="83"/>
        <end position="242"/>
    </location>
</feature>
<evidence type="ECO:0000259" key="3">
    <source>
        <dbReference type="PROSITE" id="PS50404"/>
    </source>
</evidence>
<dbReference type="Proteomes" id="UP000728032">
    <property type="component" value="Unassembled WGS sequence"/>
</dbReference>
<evidence type="ECO:0000256" key="1">
    <source>
        <dbReference type="ARBA" id="ARBA00011067"/>
    </source>
</evidence>
<dbReference type="PRINTS" id="PR01625">
    <property type="entry name" value="GSTRNSFRASEO"/>
</dbReference>
<dbReference type="AlphaFoldDB" id="A0A7R9M4R7"/>
<dbReference type="SFLD" id="SFLDS00019">
    <property type="entry name" value="Glutathione_Transferase_(cytos"/>
    <property type="match status" value="2"/>
</dbReference>
<dbReference type="PROSITE" id="PS50404">
    <property type="entry name" value="GST_NTER"/>
    <property type="match status" value="2"/>
</dbReference>
<keyword evidence="6" id="KW-1185">Reference proteome</keyword>
<dbReference type="PANTHER" id="PTHR43968:SF6">
    <property type="entry name" value="GLUTATHIONE S-TRANSFERASE OMEGA"/>
    <property type="match status" value="1"/>
</dbReference>
<dbReference type="SUPFAM" id="SSF47616">
    <property type="entry name" value="GST C-terminal domain-like"/>
    <property type="match status" value="2"/>
</dbReference>
<dbReference type="InterPro" id="IPR036249">
    <property type="entry name" value="Thioredoxin-like_sf"/>
</dbReference>
<dbReference type="FunFam" id="3.40.30.10:FF:000123">
    <property type="entry name" value="Glutathione transferase o1"/>
    <property type="match status" value="2"/>
</dbReference>
<dbReference type="Gene3D" id="1.20.1050.10">
    <property type="match status" value="2"/>
</dbReference>
<dbReference type="InterPro" id="IPR050983">
    <property type="entry name" value="GST_Omega/HSP26"/>
</dbReference>
<dbReference type="EMBL" id="OC920163">
    <property type="protein sequence ID" value="CAD7652257.1"/>
    <property type="molecule type" value="Genomic_DNA"/>
</dbReference>
<dbReference type="SUPFAM" id="SSF52833">
    <property type="entry name" value="Thioredoxin-like"/>
    <property type="match status" value="2"/>
</dbReference>
<dbReference type="GO" id="GO:0006749">
    <property type="term" value="P:glutathione metabolic process"/>
    <property type="evidence" value="ECO:0007669"/>
    <property type="project" value="TreeGrafter"/>
</dbReference>
<protein>
    <submittedName>
        <fullName evidence="5">Uncharacterized protein</fullName>
    </submittedName>
</protein>
<accession>A0A7R9M4R7</accession>
<dbReference type="OrthoDB" id="6505778at2759"/>
<dbReference type="PROSITE" id="PS50405">
    <property type="entry name" value="GST_CTER"/>
    <property type="match status" value="2"/>
</dbReference>
<dbReference type="EMBL" id="CAJPVJ010005338">
    <property type="protein sequence ID" value="CAG2169444.1"/>
    <property type="molecule type" value="Genomic_DNA"/>
</dbReference>
<dbReference type="InterPro" id="IPR036282">
    <property type="entry name" value="Glutathione-S-Trfase_C_sf"/>
</dbReference>
<organism evidence="5">
    <name type="scientific">Oppiella nova</name>
    <dbReference type="NCBI Taxonomy" id="334625"/>
    <lineage>
        <taxon>Eukaryota</taxon>
        <taxon>Metazoa</taxon>
        <taxon>Ecdysozoa</taxon>
        <taxon>Arthropoda</taxon>
        <taxon>Chelicerata</taxon>
        <taxon>Arachnida</taxon>
        <taxon>Acari</taxon>
        <taxon>Acariformes</taxon>
        <taxon>Sarcoptiformes</taxon>
        <taxon>Oribatida</taxon>
        <taxon>Brachypylina</taxon>
        <taxon>Oppioidea</taxon>
        <taxon>Oppiidae</taxon>
        <taxon>Oppiella</taxon>
    </lineage>
</organism>
<name>A0A7R9M4R7_9ACAR</name>
<dbReference type="InterPro" id="IPR004045">
    <property type="entry name" value="Glutathione_S-Trfase_N"/>
</dbReference>
<feature type="domain" description="GST N-terminal" evidence="3">
    <location>
        <begin position="22"/>
        <end position="102"/>
    </location>
</feature>
<dbReference type="Gene3D" id="3.40.30.10">
    <property type="entry name" value="Glutaredoxin"/>
    <property type="match status" value="2"/>
</dbReference>
<dbReference type="FunFam" id="1.20.1050.10:FF:000009">
    <property type="entry name" value="Glutathione S-transferase omega-1"/>
    <property type="match status" value="1"/>
</dbReference>